<gene>
    <name evidence="2" type="ORF">UW84_C0023G0004</name>
</gene>
<dbReference type="InterPro" id="IPR041633">
    <property type="entry name" value="Polbeta"/>
</dbReference>
<evidence type="ECO:0000259" key="1">
    <source>
        <dbReference type="Pfam" id="PF18765"/>
    </source>
</evidence>
<comment type="caution">
    <text evidence="2">The sequence shown here is derived from an EMBL/GenBank/DDBJ whole genome shotgun (WGS) entry which is preliminary data.</text>
</comment>
<evidence type="ECO:0000313" key="3">
    <source>
        <dbReference type="Proteomes" id="UP000034797"/>
    </source>
</evidence>
<reference evidence="2 3" key="1">
    <citation type="journal article" date="2015" name="Nature">
        <title>rRNA introns, odd ribosomes, and small enigmatic genomes across a large radiation of phyla.</title>
        <authorList>
            <person name="Brown C.T."/>
            <person name="Hug L.A."/>
            <person name="Thomas B.C."/>
            <person name="Sharon I."/>
            <person name="Castelle C.J."/>
            <person name="Singh A."/>
            <person name="Wilkins M.J."/>
            <person name="Williams K.H."/>
            <person name="Banfield J.F."/>
        </authorList>
    </citation>
    <scope>NUCLEOTIDE SEQUENCE [LARGE SCALE GENOMIC DNA]</scope>
</reference>
<dbReference type="Gene3D" id="3.30.460.10">
    <property type="entry name" value="Beta Polymerase, domain 2"/>
    <property type="match status" value="1"/>
</dbReference>
<accession>A0A0G1KQJ0</accession>
<protein>
    <submittedName>
        <fullName evidence="2">Polymerase beta domain protein region protein</fullName>
    </submittedName>
</protein>
<dbReference type="SUPFAM" id="SSF81301">
    <property type="entry name" value="Nucleotidyltransferase"/>
    <property type="match status" value="1"/>
</dbReference>
<dbReference type="Proteomes" id="UP000034797">
    <property type="component" value="Unassembled WGS sequence"/>
</dbReference>
<sequence>MTIDPKLKNDISAIALKHINPNETKVFIFGSRVSGTNVKFSDIDLGFESDKKIPYNLIMDIEDDFENSNIPYSVDVVDFSKVSNKFKEVAMKNIMYLN</sequence>
<organism evidence="2 3">
    <name type="scientific">Candidatus Collierbacteria bacterium GW2011_GWA2_44_99</name>
    <dbReference type="NCBI Taxonomy" id="1618380"/>
    <lineage>
        <taxon>Bacteria</taxon>
        <taxon>Candidatus Collieribacteriota</taxon>
    </lineage>
</organism>
<dbReference type="Pfam" id="PF18765">
    <property type="entry name" value="Polbeta"/>
    <property type="match status" value="1"/>
</dbReference>
<feature type="domain" description="Polymerase beta nucleotidyltransferase" evidence="1">
    <location>
        <begin position="21"/>
        <end position="92"/>
    </location>
</feature>
<proteinExistence type="predicted"/>
<dbReference type="CDD" id="cd05403">
    <property type="entry name" value="NT_KNTase_like"/>
    <property type="match status" value="1"/>
</dbReference>
<evidence type="ECO:0000313" key="2">
    <source>
        <dbReference type="EMBL" id="KKT85740.1"/>
    </source>
</evidence>
<dbReference type="AlphaFoldDB" id="A0A0G1KQJ0"/>
<dbReference type="EMBL" id="LCJW01000023">
    <property type="protein sequence ID" value="KKT85740.1"/>
    <property type="molecule type" value="Genomic_DNA"/>
</dbReference>
<name>A0A0G1KQJ0_9BACT</name>
<dbReference type="InterPro" id="IPR043519">
    <property type="entry name" value="NT_sf"/>
</dbReference>